<dbReference type="Pfam" id="PF00707">
    <property type="entry name" value="IF3_C"/>
    <property type="match status" value="1"/>
</dbReference>
<feature type="region of interest" description="Disordered" evidence="4">
    <location>
        <begin position="93"/>
        <end position="135"/>
    </location>
</feature>
<dbReference type="Proteomes" id="UP000006906">
    <property type="component" value="Chromosome 1"/>
</dbReference>
<name>A0A2K3E4Q0_CHLRE</name>
<keyword evidence="3" id="KW-0648">Protein biosynthesis</keyword>
<dbReference type="Gene3D" id="3.10.20.80">
    <property type="entry name" value="Translation initiation factor 3 (IF-3), N-terminal domain"/>
    <property type="match status" value="1"/>
</dbReference>
<dbReference type="GO" id="GO:0003743">
    <property type="term" value="F:translation initiation factor activity"/>
    <property type="evidence" value="ECO:0000318"/>
    <property type="project" value="GO_Central"/>
</dbReference>
<dbReference type="Pfam" id="PF05198">
    <property type="entry name" value="IF3_N"/>
    <property type="match status" value="1"/>
</dbReference>
<dbReference type="KEGG" id="cre:CHLRE_01g001550v5"/>
<dbReference type="ExpressionAtlas" id="A0A2K3E4Q0">
    <property type="expression patterns" value="baseline"/>
</dbReference>
<dbReference type="PANTHER" id="PTHR10938">
    <property type="entry name" value="TRANSLATION INITIATION FACTOR IF-3"/>
    <property type="match status" value="1"/>
</dbReference>
<dbReference type="InterPro" id="IPR036788">
    <property type="entry name" value="T_IF-3_C_sf"/>
</dbReference>
<feature type="region of interest" description="Disordered" evidence="4">
    <location>
        <begin position="147"/>
        <end position="168"/>
    </location>
</feature>
<dbReference type="InterPro" id="IPR019814">
    <property type="entry name" value="Translation_initiation_fac_3_N"/>
</dbReference>
<comment type="similarity">
    <text evidence="1">Belongs to the IF-3 family.</text>
</comment>
<gene>
    <name evidence="7" type="ORF">CHLRE_01g001550v5</name>
</gene>
<dbReference type="InterPro" id="IPR019815">
    <property type="entry name" value="Translation_initiation_fac_3_C"/>
</dbReference>
<evidence type="ECO:0000259" key="6">
    <source>
        <dbReference type="Pfam" id="PF05198"/>
    </source>
</evidence>
<dbReference type="InterPro" id="IPR036787">
    <property type="entry name" value="T_IF-3_N_sf"/>
</dbReference>
<dbReference type="STRING" id="3055.A0A2K3E4Q0"/>
<dbReference type="RefSeq" id="XP_042928009.1">
    <property type="nucleotide sequence ID" value="XM_043058095.1"/>
</dbReference>
<dbReference type="NCBIfam" id="TIGR00168">
    <property type="entry name" value="infC"/>
    <property type="match status" value="1"/>
</dbReference>
<keyword evidence="2" id="KW-0396">Initiation factor</keyword>
<dbReference type="Gene3D" id="3.30.110.10">
    <property type="entry name" value="Translation initiation factor 3 (IF-3), C-terminal domain"/>
    <property type="match status" value="1"/>
</dbReference>
<protein>
    <recommendedName>
        <fullName evidence="9">Translation initiation factor IF-3</fullName>
    </recommendedName>
</protein>
<feature type="compositionally biased region" description="Low complexity" evidence="4">
    <location>
        <begin position="147"/>
        <end position="167"/>
    </location>
</feature>
<dbReference type="PaxDb" id="3055-EDO98179"/>
<dbReference type="GO" id="GO:0005737">
    <property type="term" value="C:cytoplasm"/>
    <property type="evidence" value="ECO:0007669"/>
    <property type="project" value="UniProtKB-ARBA"/>
</dbReference>
<reference evidence="7 8" key="1">
    <citation type="journal article" date="2007" name="Science">
        <title>The Chlamydomonas genome reveals the evolution of key animal and plant functions.</title>
        <authorList>
            <person name="Merchant S.S."/>
            <person name="Prochnik S.E."/>
            <person name="Vallon O."/>
            <person name="Harris E.H."/>
            <person name="Karpowicz S.J."/>
            <person name="Witman G.B."/>
            <person name="Terry A."/>
            <person name="Salamov A."/>
            <person name="Fritz-Laylin L.K."/>
            <person name="Marechal-Drouard L."/>
            <person name="Marshall W.F."/>
            <person name="Qu L.H."/>
            <person name="Nelson D.R."/>
            <person name="Sanderfoot A.A."/>
            <person name="Spalding M.H."/>
            <person name="Kapitonov V.V."/>
            <person name="Ren Q."/>
            <person name="Ferris P."/>
            <person name="Lindquist E."/>
            <person name="Shapiro H."/>
            <person name="Lucas S.M."/>
            <person name="Grimwood J."/>
            <person name="Schmutz J."/>
            <person name="Cardol P."/>
            <person name="Cerutti H."/>
            <person name="Chanfreau G."/>
            <person name="Chen C.L."/>
            <person name="Cognat V."/>
            <person name="Croft M.T."/>
            <person name="Dent R."/>
            <person name="Dutcher S."/>
            <person name="Fernandez E."/>
            <person name="Fukuzawa H."/>
            <person name="Gonzalez-Ballester D."/>
            <person name="Gonzalez-Halphen D."/>
            <person name="Hallmann A."/>
            <person name="Hanikenne M."/>
            <person name="Hippler M."/>
            <person name="Inwood W."/>
            <person name="Jabbari K."/>
            <person name="Kalanon M."/>
            <person name="Kuras R."/>
            <person name="Lefebvre P.A."/>
            <person name="Lemaire S.D."/>
            <person name="Lobanov A.V."/>
            <person name="Lohr M."/>
            <person name="Manuell A."/>
            <person name="Meier I."/>
            <person name="Mets L."/>
            <person name="Mittag M."/>
            <person name="Mittelmeier T."/>
            <person name="Moroney J.V."/>
            <person name="Moseley J."/>
            <person name="Napoli C."/>
            <person name="Nedelcu A.M."/>
            <person name="Niyogi K."/>
            <person name="Novoselov S.V."/>
            <person name="Paulsen I.T."/>
            <person name="Pazour G."/>
            <person name="Purton S."/>
            <person name="Ral J.P."/>
            <person name="Riano-Pachon D.M."/>
            <person name="Riekhof W."/>
            <person name="Rymarquis L."/>
            <person name="Schroda M."/>
            <person name="Stern D."/>
            <person name="Umen J."/>
            <person name="Willows R."/>
            <person name="Wilson N."/>
            <person name="Zimmer S.L."/>
            <person name="Allmer J."/>
            <person name="Balk J."/>
            <person name="Bisova K."/>
            <person name="Chen C.J."/>
            <person name="Elias M."/>
            <person name="Gendler K."/>
            <person name="Hauser C."/>
            <person name="Lamb M.R."/>
            <person name="Ledford H."/>
            <person name="Long J.C."/>
            <person name="Minagawa J."/>
            <person name="Page M.D."/>
            <person name="Pan J."/>
            <person name="Pootakham W."/>
            <person name="Roje S."/>
            <person name="Rose A."/>
            <person name="Stahlberg E."/>
            <person name="Terauchi A.M."/>
            <person name="Yang P."/>
            <person name="Ball S."/>
            <person name="Bowler C."/>
            <person name="Dieckmann C.L."/>
            <person name="Gladyshev V.N."/>
            <person name="Green P."/>
            <person name="Jorgensen R."/>
            <person name="Mayfield S."/>
            <person name="Mueller-Roeber B."/>
            <person name="Rajamani S."/>
            <person name="Sayre R.T."/>
            <person name="Brokstein P."/>
            <person name="Dubchak I."/>
            <person name="Goodstein D."/>
            <person name="Hornick L."/>
            <person name="Huang Y.W."/>
            <person name="Jhaveri J."/>
            <person name="Luo Y."/>
            <person name="Martinez D."/>
            <person name="Ngau W.C."/>
            <person name="Otillar B."/>
            <person name="Poliakov A."/>
            <person name="Porter A."/>
            <person name="Szajkowski L."/>
            <person name="Werner G."/>
            <person name="Zhou K."/>
            <person name="Grigoriev I.V."/>
            <person name="Rokhsar D.S."/>
            <person name="Grossman A.R."/>
        </authorList>
    </citation>
    <scope>NUCLEOTIDE SEQUENCE [LARGE SCALE GENOMIC DNA]</scope>
    <source>
        <strain evidence="8">CC-503</strain>
    </source>
</reference>
<dbReference type="GeneID" id="5725917"/>
<dbReference type="SUPFAM" id="SSF54364">
    <property type="entry name" value="Translation initiation factor IF3, N-terminal domain"/>
    <property type="match status" value="1"/>
</dbReference>
<dbReference type="Gramene" id="PNW87768">
    <property type="protein sequence ID" value="PNW87768"/>
    <property type="gene ID" value="CHLRE_01g001550v5"/>
</dbReference>
<organism evidence="7 8">
    <name type="scientific">Chlamydomonas reinhardtii</name>
    <name type="common">Chlamydomonas smithii</name>
    <dbReference type="NCBI Taxonomy" id="3055"/>
    <lineage>
        <taxon>Eukaryota</taxon>
        <taxon>Viridiplantae</taxon>
        <taxon>Chlorophyta</taxon>
        <taxon>core chlorophytes</taxon>
        <taxon>Chlorophyceae</taxon>
        <taxon>CS clade</taxon>
        <taxon>Chlamydomonadales</taxon>
        <taxon>Chlamydomonadaceae</taxon>
        <taxon>Chlamydomonas</taxon>
    </lineage>
</organism>
<evidence type="ECO:0000313" key="7">
    <source>
        <dbReference type="EMBL" id="PNW87768.1"/>
    </source>
</evidence>
<dbReference type="InterPro" id="IPR001288">
    <property type="entry name" value="Translation_initiation_fac_3"/>
</dbReference>
<accession>A0A2K3E4Q0</accession>
<dbReference type="PANTHER" id="PTHR10938:SF0">
    <property type="entry name" value="TRANSLATION INITIATION FACTOR IF-3, MITOCHONDRIAL"/>
    <property type="match status" value="1"/>
</dbReference>
<evidence type="ECO:0000259" key="5">
    <source>
        <dbReference type="Pfam" id="PF00707"/>
    </source>
</evidence>
<dbReference type="GO" id="GO:0032790">
    <property type="term" value="P:ribosome disassembly"/>
    <property type="evidence" value="ECO:0000318"/>
    <property type="project" value="GO_Central"/>
</dbReference>
<dbReference type="AlphaFoldDB" id="A0A2K3E4Q0"/>
<feature type="compositionally biased region" description="Low complexity" evidence="4">
    <location>
        <begin position="93"/>
        <end position="115"/>
    </location>
</feature>
<evidence type="ECO:0008006" key="9">
    <source>
        <dbReference type="Google" id="ProtNLM"/>
    </source>
</evidence>
<feature type="domain" description="Translation initiation factor 3 C-terminal" evidence="5">
    <location>
        <begin position="374"/>
        <end position="457"/>
    </location>
</feature>
<evidence type="ECO:0000256" key="2">
    <source>
        <dbReference type="ARBA" id="ARBA00022540"/>
    </source>
</evidence>
<evidence type="ECO:0000256" key="1">
    <source>
        <dbReference type="ARBA" id="ARBA00005439"/>
    </source>
</evidence>
<evidence type="ECO:0000256" key="4">
    <source>
        <dbReference type="SAM" id="MobiDB-lite"/>
    </source>
</evidence>
<evidence type="ECO:0000256" key="3">
    <source>
        <dbReference type="ARBA" id="ARBA00022917"/>
    </source>
</evidence>
<proteinExistence type="inferred from homology"/>
<evidence type="ECO:0000313" key="8">
    <source>
        <dbReference type="Proteomes" id="UP000006906"/>
    </source>
</evidence>
<dbReference type="SUPFAM" id="SSF55200">
    <property type="entry name" value="Translation initiation factor IF3, C-terminal domain"/>
    <property type="match status" value="1"/>
</dbReference>
<keyword evidence="8" id="KW-1185">Reference proteome</keyword>
<feature type="domain" description="Translation initiation factor 3 N-terminal" evidence="6">
    <location>
        <begin position="296"/>
        <end position="365"/>
    </location>
</feature>
<dbReference type="EMBL" id="CM008962">
    <property type="protein sequence ID" value="PNW87768.1"/>
    <property type="molecule type" value="Genomic_DNA"/>
</dbReference>
<dbReference type="GO" id="GO:0043022">
    <property type="term" value="F:ribosome binding"/>
    <property type="evidence" value="ECO:0000318"/>
    <property type="project" value="GO_Central"/>
</dbReference>
<dbReference type="OrthoDB" id="21573at2759"/>
<sequence>MLARGGTPLGTSRSAACHPIHAPCCGSAAVVMPRHAKRQAPSVSAKKRYQDYGSADSLDLDSLASLDSLDGALDKYQDLIKGAAGAGAGAAAAGAAPGAAPAGGAPPAGQQGAAGNRQPRGNKNRAPSNYPGGGFNAAADGFSSWPAASSSAATPAAPGRAPMPFSSFDDDFMFEPNWSTTPLPPSGGGGGGGGGGYMNGGGGGGGGGYMSGGGYYGGGYAGGGYANGGTYTGGGYAGGGYINGGGGGYSSGRRSGRNSMRMRYDDLTDDVDETDGEMPVVKVDRAIINGKTLQANHGITVKEVFVLGAGPDRAPLGAMPTSRAQALADEAKEDLLLINPDASPPVARIIAWSKYKYELEKGAKERKAKSTQQETKEVRLRPSTDSGDLAVKIKSCQKFLAKGDRVKLVMKFEGRELQFREQGKEVLLGFIAELASVAKVEGPLNFKTGTYTIMLQPTAATAAAK</sequence>
<dbReference type="InParanoid" id="A0A2K3E4Q0"/>